<name>A0A915J882_ROMCU</name>
<reference evidence="2" key="1">
    <citation type="submission" date="2022-11" db="UniProtKB">
        <authorList>
            <consortium name="WormBaseParasite"/>
        </authorList>
    </citation>
    <scope>IDENTIFICATION</scope>
</reference>
<dbReference type="WBParaSite" id="nRc.2.0.1.t22361-RA">
    <property type="protein sequence ID" value="nRc.2.0.1.t22361-RA"/>
    <property type="gene ID" value="nRc.2.0.1.g22361"/>
</dbReference>
<proteinExistence type="predicted"/>
<sequence>MDTLYNNEFSHTADGEEELHHSALQRCQPPAANHFSFSDYPPDDYYDHRTIIMTTRNLHKICPVHLIVKKIALSKQLLTTCTR</sequence>
<protein>
    <submittedName>
        <fullName evidence="2">Uncharacterized protein</fullName>
    </submittedName>
</protein>
<accession>A0A915J882</accession>
<evidence type="ECO:0000313" key="2">
    <source>
        <dbReference type="WBParaSite" id="nRc.2.0.1.t22361-RA"/>
    </source>
</evidence>
<evidence type="ECO:0000313" key="1">
    <source>
        <dbReference type="Proteomes" id="UP000887565"/>
    </source>
</evidence>
<dbReference type="AlphaFoldDB" id="A0A915J882"/>
<keyword evidence="1" id="KW-1185">Reference proteome</keyword>
<dbReference type="Proteomes" id="UP000887565">
    <property type="component" value="Unplaced"/>
</dbReference>
<organism evidence="1 2">
    <name type="scientific">Romanomermis culicivorax</name>
    <name type="common">Nematode worm</name>
    <dbReference type="NCBI Taxonomy" id="13658"/>
    <lineage>
        <taxon>Eukaryota</taxon>
        <taxon>Metazoa</taxon>
        <taxon>Ecdysozoa</taxon>
        <taxon>Nematoda</taxon>
        <taxon>Enoplea</taxon>
        <taxon>Dorylaimia</taxon>
        <taxon>Mermithida</taxon>
        <taxon>Mermithoidea</taxon>
        <taxon>Mermithidae</taxon>
        <taxon>Romanomermis</taxon>
    </lineage>
</organism>